<comment type="caution">
    <text evidence="2">The sequence shown here is derived from an EMBL/GenBank/DDBJ whole genome shotgun (WGS) entry which is preliminary data.</text>
</comment>
<feature type="region of interest" description="Disordered" evidence="1">
    <location>
        <begin position="1"/>
        <end position="28"/>
    </location>
</feature>
<protein>
    <submittedName>
        <fullName evidence="2">Uncharacterized protein</fullName>
    </submittedName>
</protein>
<dbReference type="EMBL" id="BAABHF010000035">
    <property type="protein sequence ID" value="GAA4504444.1"/>
    <property type="molecule type" value="Genomic_DNA"/>
</dbReference>
<evidence type="ECO:0000313" key="3">
    <source>
        <dbReference type="Proteomes" id="UP001500503"/>
    </source>
</evidence>
<keyword evidence="3" id="KW-1185">Reference proteome</keyword>
<evidence type="ECO:0000256" key="1">
    <source>
        <dbReference type="SAM" id="MobiDB-lite"/>
    </source>
</evidence>
<organism evidence="2 3">
    <name type="scientific">Actinoallomurus oryzae</name>
    <dbReference type="NCBI Taxonomy" id="502180"/>
    <lineage>
        <taxon>Bacteria</taxon>
        <taxon>Bacillati</taxon>
        <taxon>Actinomycetota</taxon>
        <taxon>Actinomycetes</taxon>
        <taxon>Streptosporangiales</taxon>
        <taxon>Thermomonosporaceae</taxon>
        <taxon>Actinoallomurus</taxon>
    </lineage>
</organism>
<sequence>MVTAQSAAMGLQTGAEQPRGACVRPTDQPGCASFEPGEIGAGAVVRHGHAPSLTVVGHTNTRYVA</sequence>
<dbReference type="Proteomes" id="UP001500503">
    <property type="component" value="Unassembled WGS sequence"/>
</dbReference>
<proteinExistence type="predicted"/>
<gene>
    <name evidence="2" type="ORF">GCM10023191_058680</name>
</gene>
<reference evidence="3" key="1">
    <citation type="journal article" date="2019" name="Int. J. Syst. Evol. Microbiol.">
        <title>The Global Catalogue of Microorganisms (GCM) 10K type strain sequencing project: providing services to taxonomists for standard genome sequencing and annotation.</title>
        <authorList>
            <consortium name="The Broad Institute Genomics Platform"/>
            <consortium name="The Broad Institute Genome Sequencing Center for Infectious Disease"/>
            <person name="Wu L."/>
            <person name="Ma J."/>
        </authorList>
    </citation>
    <scope>NUCLEOTIDE SEQUENCE [LARGE SCALE GENOMIC DNA]</scope>
    <source>
        <strain evidence="3">JCM 17933</strain>
    </source>
</reference>
<name>A0ABP8QJG0_9ACTN</name>
<evidence type="ECO:0000313" key="2">
    <source>
        <dbReference type="EMBL" id="GAA4504444.1"/>
    </source>
</evidence>
<accession>A0ABP8QJG0</accession>